<dbReference type="GO" id="GO:0015074">
    <property type="term" value="P:DNA integration"/>
    <property type="evidence" value="ECO:0007669"/>
    <property type="project" value="TreeGrafter"/>
</dbReference>
<accession>A0A915CNG8</accession>
<sequence>MQKNPKYEFPTLVRAILAALREQGICDNFLRDSAHDFKIKYNLFKRGIWSRPFDHCSPSSKAWKGVEKVWLVPHELTQQNKDNRVTTFTALLERHEQRPFLHHLITGDEKWILFRNFKRKKVV</sequence>
<name>A0A915CNG8_9BILA</name>
<dbReference type="AlphaFoldDB" id="A0A915CNG8"/>
<dbReference type="GO" id="GO:0000729">
    <property type="term" value="P:DNA double-strand break processing"/>
    <property type="evidence" value="ECO:0007669"/>
    <property type="project" value="TreeGrafter"/>
</dbReference>
<dbReference type="Gene3D" id="3.30.420.10">
    <property type="entry name" value="Ribonuclease H-like superfamily/Ribonuclease H"/>
    <property type="match status" value="1"/>
</dbReference>
<dbReference type="WBParaSite" id="jg10845">
    <property type="protein sequence ID" value="jg10845"/>
    <property type="gene ID" value="jg10845"/>
</dbReference>
<dbReference type="GO" id="GO:0044547">
    <property type="term" value="F:DNA topoisomerase binding"/>
    <property type="evidence" value="ECO:0007669"/>
    <property type="project" value="TreeGrafter"/>
</dbReference>
<dbReference type="GO" id="GO:0035861">
    <property type="term" value="C:site of double-strand break"/>
    <property type="evidence" value="ECO:0007669"/>
    <property type="project" value="TreeGrafter"/>
</dbReference>
<evidence type="ECO:0000313" key="2">
    <source>
        <dbReference type="WBParaSite" id="jg10845"/>
    </source>
</evidence>
<dbReference type="PANTHER" id="PTHR46060">
    <property type="entry name" value="MARINER MOS1 TRANSPOSASE-LIKE PROTEIN"/>
    <property type="match status" value="1"/>
</dbReference>
<protein>
    <submittedName>
        <fullName evidence="2">Transposase</fullName>
    </submittedName>
</protein>
<evidence type="ECO:0000313" key="1">
    <source>
        <dbReference type="Proteomes" id="UP000887574"/>
    </source>
</evidence>
<dbReference type="GO" id="GO:0031297">
    <property type="term" value="P:replication fork processing"/>
    <property type="evidence" value="ECO:0007669"/>
    <property type="project" value="TreeGrafter"/>
</dbReference>
<dbReference type="GO" id="GO:0042800">
    <property type="term" value="F:histone H3K4 methyltransferase activity"/>
    <property type="evidence" value="ECO:0007669"/>
    <property type="project" value="TreeGrafter"/>
</dbReference>
<dbReference type="GO" id="GO:0003697">
    <property type="term" value="F:single-stranded DNA binding"/>
    <property type="evidence" value="ECO:0007669"/>
    <property type="project" value="TreeGrafter"/>
</dbReference>
<dbReference type="InterPro" id="IPR052709">
    <property type="entry name" value="Transposase-MT_Hybrid"/>
</dbReference>
<dbReference type="PANTHER" id="PTHR46060:SF2">
    <property type="entry name" value="HISTONE-LYSINE N-METHYLTRANSFERASE SETMAR"/>
    <property type="match status" value="1"/>
</dbReference>
<dbReference type="GO" id="GO:0046975">
    <property type="term" value="F:histone H3K36 methyltransferase activity"/>
    <property type="evidence" value="ECO:0007669"/>
    <property type="project" value="TreeGrafter"/>
</dbReference>
<dbReference type="Proteomes" id="UP000887574">
    <property type="component" value="Unplaced"/>
</dbReference>
<dbReference type="GO" id="GO:0000014">
    <property type="term" value="F:single-stranded DNA endodeoxyribonuclease activity"/>
    <property type="evidence" value="ECO:0007669"/>
    <property type="project" value="TreeGrafter"/>
</dbReference>
<dbReference type="InterPro" id="IPR036397">
    <property type="entry name" value="RNaseH_sf"/>
</dbReference>
<proteinExistence type="predicted"/>
<dbReference type="GO" id="GO:0000793">
    <property type="term" value="C:condensed chromosome"/>
    <property type="evidence" value="ECO:0007669"/>
    <property type="project" value="TreeGrafter"/>
</dbReference>
<dbReference type="GO" id="GO:0044774">
    <property type="term" value="P:mitotic DNA integrity checkpoint signaling"/>
    <property type="evidence" value="ECO:0007669"/>
    <property type="project" value="TreeGrafter"/>
</dbReference>
<dbReference type="GO" id="GO:0003690">
    <property type="term" value="F:double-stranded DNA binding"/>
    <property type="evidence" value="ECO:0007669"/>
    <property type="project" value="TreeGrafter"/>
</dbReference>
<keyword evidence="1" id="KW-1185">Reference proteome</keyword>
<organism evidence="1 2">
    <name type="scientific">Ditylenchus dipsaci</name>
    <dbReference type="NCBI Taxonomy" id="166011"/>
    <lineage>
        <taxon>Eukaryota</taxon>
        <taxon>Metazoa</taxon>
        <taxon>Ecdysozoa</taxon>
        <taxon>Nematoda</taxon>
        <taxon>Chromadorea</taxon>
        <taxon>Rhabditida</taxon>
        <taxon>Tylenchina</taxon>
        <taxon>Tylenchomorpha</taxon>
        <taxon>Sphaerularioidea</taxon>
        <taxon>Anguinidae</taxon>
        <taxon>Anguininae</taxon>
        <taxon>Ditylenchus</taxon>
    </lineage>
</organism>
<dbReference type="GO" id="GO:0006303">
    <property type="term" value="P:double-strand break repair via nonhomologous end joining"/>
    <property type="evidence" value="ECO:0007669"/>
    <property type="project" value="TreeGrafter"/>
</dbReference>
<reference evidence="2" key="1">
    <citation type="submission" date="2022-11" db="UniProtKB">
        <authorList>
            <consortium name="WormBaseParasite"/>
        </authorList>
    </citation>
    <scope>IDENTIFICATION</scope>
</reference>
<dbReference type="GO" id="GO:0005634">
    <property type="term" value="C:nucleus"/>
    <property type="evidence" value="ECO:0007669"/>
    <property type="project" value="TreeGrafter"/>
</dbReference>